<dbReference type="GO" id="GO:0003824">
    <property type="term" value="F:catalytic activity"/>
    <property type="evidence" value="ECO:0007669"/>
    <property type="project" value="InterPro"/>
</dbReference>
<dbReference type="Proteomes" id="UP000186040">
    <property type="component" value="Unassembled WGS sequence"/>
</dbReference>
<dbReference type="RefSeq" id="WP_075976620.1">
    <property type="nucleotide sequence ID" value="NZ_MKQR01000021.1"/>
</dbReference>
<evidence type="ECO:0000313" key="5">
    <source>
        <dbReference type="Proteomes" id="UP000186040"/>
    </source>
</evidence>
<dbReference type="STRING" id="1193682.BJP25_25620"/>
<dbReference type="PANTHER" id="PTHR32308:SF10">
    <property type="entry name" value="CITRATE LYASE SUBUNIT BETA"/>
    <property type="match status" value="1"/>
</dbReference>
<keyword evidence="5" id="KW-1185">Reference proteome</keyword>
<evidence type="ECO:0000256" key="3">
    <source>
        <dbReference type="ARBA" id="ARBA00022842"/>
    </source>
</evidence>
<dbReference type="InterPro" id="IPR015813">
    <property type="entry name" value="Pyrv/PenolPyrv_kinase-like_dom"/>
</dbReference>
<keyword evidence="2" id="KW-0479">Metal-binding</keyword>
<dbReference type="GO" id="GO:0006107">
    <property type="term" value="P:oxaloacetate metabolic process"/>
    <property type="evidence" value="ECO:0007669"/>
    <property type="project" value="TreeGrafter"/>
</dbReference>
<evidence type="ECO:0000256" key="2">
    <source>
        <dbReference type="ARBA" id="ARBA00022723"/>
    </source>
</evidence>
<dbReference type="InterPro" id="IPR040442">
    <property type="entry name" value="Pyrv_kinase-like_dom_sf"/>
</dbReference>
<dbReference type="InterPro" id="IPR054255">
    <property type="entry name" value="DUF6986"/>
</dbReference>
<dbReference type="AlphaFoldDB" id="A0A1Q9LHX4"/>
<dbReference type="SUPFAM" id="SSF51621">
    <property type="entry name" value="Phosphoenolpyruvate/pyruvate domain"/>
    <property type="match status" value="1"/>
</dbReference>
<dbReference type="PANTHER" id="PTHR32308">
    <property type="entry name" value="LYASE BETA SUBUNIT, PUTATIVE (AFU_ORTHOLOGUE AFUA_4G13030)-RELATED"/>
    <property type="match status" value="1"/>
</dbReference>
<comment type="cofactor">
    <cofactor evidence="1">
        <name>Mg(2+)</name>
        <dbReference type="ChEBI" id="CHEBI:18420"/>
    </cofactor>
</comment>
<sequence>MPTSLDPALLAAATARLAAPDAERAARYPGDPGTRQPVHTCYVPADRVDAGTPAAWGAAALAALDEHLPSAADLAALLDLDDALAGPVHQRVREKLAAEPVEDLRVDFEDGYGTRADAAEDADALRAAALLRGWGLLSSGIRMKSFDTPELLTRGLRTLDLLLTELGAPPPGFTITFPKVTMPEQVETLVGVLTLLETALGLDRLGFEIQVETTQAVVDGEGRFAVPRLIAAGSGRVTGLHFGTYDYTAACGLGAGSQHLDHPAADFAKHAMQVGAAGTGVRLSDGSTNLLPVGDREVVHRNWRTHYRLVRRSLRMGYFQGWDLHPAQLVTRYAAVYAHHLTSAAADGARLAAYVARSTGTAVLDEPATAAALALSLRRAVDCGALTADEVVGHCGLGADDLTALIERRTR</sequence>
<name>A0A1Q9LHX4_9PSEU</name>
<evidence type="ECO:0000256" key="1">
    <source>
        <dbReference type="ARBA" id="ARBA00001946"/>
    </source>
</evidence>
<reference evidence="4 5" key="1">
    <citation type="submission" date="2016-10" db="EMBL/GenBank/DDBJ databases">
        <title>The Draft Genome Sequence of Actinokineospora bangkokensis 44EHWT reveals the biosynthetic pathway of antifungal compounds Thailandins with unusual extender unit butylmalonyl-CoA.</title>
        <authorList>
            <person name="Greule A."/>
            <person name="Intra B."/>
            <person name="Flemming S."/>
            <person name="Rommel M.G."/>
            <person name="Panbangred W."/>
            <person name="Bechthold A."/>
        </authorList>
    </citation>
    <scope>NUCLEOTIDE SEQUENCE [LARGE SCALE GENOMIC DNA]</scope>
    <source>
        <strain evidence="4 5">44EHW</strain>
    </source>
</reference>
<dbReference type="EMBL" id="MKQR01000021">
    <property type="protein sequence ID" value="OLR91549.1"/>
    <property type="molecule type" value="Genomic_DNA"/>
</dbReference>
<keyword evidence="3" id="KW-0460">Magnesium</keyword>
<comment type="caution">
    <text evidence="4">The sequence shown here is derived from an EMBL/GenBank/DDBJ whole genome shotgun (WGS) entry which is preliminary data.</text>
</comment>
<organism evidence="4 5">
    <name type="scientific">Actinokineospora bangkokensis</name>
    <dbReference type="NCBI Taxonomy" id="1193682"/>
    <lineage>
        <taxon>Bacteria</taxon>
        <taxon>Bacillati</taxon>
        <taxon>Actinomycetota</taxon>
        <taxon>Actinomycetes</taxon>
        <taxon>Pseudonocardiales</taxon>
        <taxon>Pseudonocardiaceae</taxon>
        <taxon>Actinokineospora</taxon>
    </lineage>
</organism>
<accession>A0A1Q9LHX4</accession>
<dbReference type="Pfam" id="PF22484">
    <property type="entry name" value="DUF6986"/>
    <property type="match status" value="1"/>
</dbReference>
<dbReference type="GO" id="GO:0000287">
    <property type="term" value="F:magnesium ion binding"/>
    <property type="evidence" value="ECO:0007669"/>
    <property type="project" value="TreeGrafter"/>
</dbReference>
<gene>
    <name evidence="4" type="ORF">BJP25_25620</name>
</gene>
<dbReference type="Gene3D" id="3.20.20.60">
    <property type="entry name" value="Phosphoenolpyruvate-binding domains"/>
    <property type="match status" value="1"/>
</dbReference>
<protein>
    <submittedName>
        <fullName evidence="4">Aldolase</fullName>
    </submittedName>
</protein>
<proteinExistence type="predicted"/>
<evidence type="ECO:0000313" key="4">
    <source>
        <dbReference type="EMBL" id="OLR91549.1"/>
    </source>
</evidence>